<reference evidence="1 2" key="1">
    <citation type="submission" date="2017-09" db="EMBL/GenBank/DDBJ databases">
        <authorList>
            <person name="Ehlers B."/>
            <person name="Leendertz F.H."/>
        </authorList>
    </citation>
    <scope>NUCLEOTIDE SEQUENCE [LARGE SCALE GENOMIC DNA]</scope>
    <source>
        <strain evidence="1 2">CGMCC 4.6857</strain>
    </source>
</reference>
<evidence type="ECO:0000313" key="2">
    <source>
        <dbReference type="Proteomes" id="UP000219612"/>
    </source>
</evidence>
<sequence>MGVVTAVALGGGTSACMSAEGNGSVDAALQSPFAPVVIKVLNCGRKA</sequence>
<dbReference type="Proteomes" id="UP000219612">
    <property type="component" value="Unassembled WGS sequence"/>
</dbReference>
<name>A0A285HU21_9ACTN</name>
<gene>
    <name evidence="1" type="ORF">SAMN05421748_105320</name>
</gene>
<proteinExistence type="predicted"/>
<accession>A0A285HU21</accession>
<evidence type="ECO:0000313" key="1">
    <source>
        <dbReference type="EMBL" id="SNY39167.1"/>
    </source>
</evidence>
<organism evidence="1 2">
    <name type="scientific">Paractinoplanes atraurantiacus</name>
    <dbReference type="NCBI Taxonomy" id="1036182"/>
    <lineage>
        <taxon>Bacteria</taxon>
        <taxon>Bacillati</taxon>
        <taxon>Actinomycetota</taxon>
        <taxon>Actinomycetes</taxon>
        <taxon>Micromonosporales</taxon>
        <taxon>Micromonosporaceae</taxon>
        <taxon>Paractinoplanes</taxon>
    </lineage>
</organism>
<dbReference type="AlphaFoldDB" id="A0A285HU21"/>
<dbReference type="EMBL" id="OBDY01000005">
    <property type="protein sequence ID" value="SNY39167.1"/>
    <property type="molecule type" value="Genomic_DNA"/>
</dbReference>
<protein>
    <submittedName>
        <fullName evidence="1">Uncharacterized protein</fullName>
    </submittedName>
</protein>
<keyword evidence="2" id="KW-1185">Reference proteome</keyword>